<feature type="transmembrane region" description="Helical" evidence="1">
    <location>
        <begin position="252"/>
        <end position="273"/>
    </location>
</feature>
<evidence type="ECO:0000256" key="1">
    <source>
        <dbReference type="SAM" id="Phobius"/>
    </source>
</evidence>
<sequence length="301" mass="35837">MKLIEHELVDRYIYYLQRYIPYDKQKIARDDFLEILKDRLPEIYTEDDIKKELNKMGNPYEFAGAYSEAGKFLLSGKNYEIFVIFLKLLSISAAIGVFLFIFNYFNRFISANLFDLLKTIVISIFVLSLLPSWICEKIKTTKILKALTEDWDIDNLYEPKDLKIEKYEIGLLILNFSMFFMLQIYIITSSIDISMVTYTFIMFLFFINALRANIKLSENTLVSKVMYLEYFVDIFTIISFITMTNYFIPKVFIIKIIMLSSCLNLILNTYNISKSKNILLSRKKRKKNKYKRRNKKDRENF</sequence>
<protein>
    <recommendedName>
        <fullName evidence="4">DUF1700 domain-containing protein</fullName>
    </recommendedName>
</protein>
<organism evidence="2 3">
    <name type="scientific">Peptoniphilus gorbachii</name>
    <dbReference type="NCBI Taxonomy" id="411567"/>
    <lineage>
        <taxon>Bacteria</taxon>
        <taxon>Bacillati</taxon>
        <taxon>Bacillota</taxon>
        <taxon>Tissierellia</taxon>
        <taxon>Tissierellales</taxon>
        <taxon>Peptoniphilaceae</taxon>
        <taxon>Peptoniphilus</taxon>
    </lineage>
</organism>
<comment type="caution">
    <text evidence="2">The sequence shown here is derived from an EMBL/GenBank/DDBJ whole genome shotgun (WGS) entry which is preliminary data.</text>
</comment>
<keyword evidence="1" id="KW-0812">Transmembrane</keyword>
<evidence type="ECO:0008006" key="4">
    <source>
        <dbReference type="Google" id="ProtNLM"/>
    </source>
</evidence>
<feature type="transmembrane region" description="Helical" evidence="1">
    <location>
        <begin position="226"/>
        <end position="246"/>
    </location>
</feature>
<dbReference type="RefSeq" id="WP_205051871.1">
    <property type="nucleotide sequence ID" value="NZ_JAFBDH010000004.1"/>
</dbReference>
<evidence type="ECO:0000313" key="2">
    <source>
        <dbReference type="EMBL" id="MBM7550301.1"/>
    </source>
</evidence>
<keyword evidence="1" id="KW-1133">Transmembrane helix</keyword>
<feature type="transmembrane region" description="Helical" evidence="1">
    <location>
        <begin position="169"/>
        <end position="187"/>
    </location>
</feature>
<dbReference type="EMBL" id="JAFBDH010000004">
    <property type="protein sequence ID" value="MBM7550301.1"/>
    <property type="molecule type" value="Genomic_DNA"/>
</dbReference>
<feature type="transmembrane region" description="Helical" evidence="1">
    <location>
        <begin position="193"/>
        <end position="214"/>
    </location>
</feature>
<gene>
    <name evidence="2" type="ORF">JOD41_001036</name>
</gene>
<reference evidence="2 3" key="1">
    <citation type="submission" date="2021-01" db="EMBL/GenBank/DDBJ databases">
        <title>Genomic Encyclopedia of Type Strains, Phase IV (KMG-IV): sequencing the most valuable type-strain genomes for metagenomic binning, comparative biology and taxonomic classification.</title>
        <authorList>
            <person name="Goeker M."/>
        </authorList>
    </citation>
    <scope>NUCLEOTIDE SEQUENCE [LARGE SCALE GENOMIC DNA]</scope>
    <source>
        <strain evidence="2 3">DSM 21461</strain>
    </source>
</reference>
<feature type="transmembrane region" description="Helical" evidence="1">
    <location>
        <begin position="116"/>
        <end position="135"/>
    </location>
</feature>
<accession>A0ABS2MK40</accession>
<keyword evidence="1" id="KW-0472">Membrane</keyword>
<evidence type="ECO:0000313" key="3">
    <source>
        <dbReference type="Proteomes" id="UP000720595"/>
    </source>
</evidence>
<keyword evidence="3" id="KW-1185">Reference proteome</keyword>
<name>A0ABS2MK40_9FIRM</name>
<feature type="transmembrane region" description="Helical" evidence="1">
    <location>
        <begin position="81"/>
        <end position="104"/>
    </location>
</feature>
<proteinExistence type="predicted"/>
<dbReference type="Proteomes" id="UP000720595">
    <property type="component" value="Unassembled WGS sequence"/>
</dbReference>